<dbReference type="EMBL" id="CP015363">
    <property type="protein sequence ID" value="ARD84851.1"/>
    <property type="molecule type" value="Genomic_DNA"/>
</dbReference>
<organism evidence="2 3">
    <name type="scientific">Ferroplasma acidiphilum</name>
    <dbReference type="NCBI Taxonomy" id="74969"/>
    <lineage>
        <taxon>Archaea</taxon>
        <taxon>Methanobacteriati</taxon>
        <taxon>Thermoplasmatota</taxon>
        <taxon>Thermoplasmata</taxon>
        <taxon>Thermoplasmatales</taxon>
        <taxon>Ferroplasmaceae</taxon>
        <taxon>Ferroplasma</taxon>
    </lineage>
</organism>
<keyword evidence="1" id="KW-1133">Transmembrane helix</keyword>
<dbReference type="KEGG" id="fai:FAD_0969"/>
<dbReference type="Proteomes" id="UP000192050">
    <property type="component" value="Chromosome"/>
</dbReference>
<evidence type="ECO:0000313" key="3">
    <source>
        <dbReference type="Proteomes" id="UP000192050"/>
    </source>
</evidence>
<dbReference type="AlphaFoldDB" id="A0A1V0N418"/>
<accession>A0A1V0N418</accession>
<reference evidence="2 3" key="1">
    <citation type="submission" date="2011-10" db="EMBL/GenBank/DDBJ databases">
        <title>Metabolic and evolutionary patterns in the extreme acidophile Ferroplasma acidiphilum.</title>
        <authorList>
            <person name="Golyshina O.V."/>
            <person name="Kozyavkin S.A."/>
            <person name="Tatusov R.L."/>
            <person name="Slesarev A.I."/>
            <person name="Golyshin P.N."/>
        </authorList>
    </citation>
    <scope>NUCLEOTIDE SEQUENCE [LARGE SCALE GENOMIC DNA]</scope>
    <source>
        <strain evidence="3">Y</strain>
    </source>
</reference>
<feature type="transmembrane region" description="Helical" evidence="1">
    <location>
        <begin position="27"/>
        <end position="50"/>
    </location>
</feature>
<sequence length="69" mass="8305">MGNRDRLQDDKKNPCKTTSRILNVRLLYFYLAILLYNVWIIMNIISRIIIIEDNLRIFMVSILIKIKNH</sequence>
<evidence type="ECO:0000313" key="2">
    <source>
        <dbReference type="EMBL" id="ARD84851.1"/>
    </source>
</evidence>
<dbReference type="GeneID" id="31676468"/>
<dbReference type="STRING" id="74969.FAD_0969"/>
<keyword evidence="3" id="KW-1185">Reference proteome</keyword>
<dbReference type="RefSeq" id="WP_081142262.1">
    <property type="nucleotide sequence ID" value="NZ_CP015363.1"/>
</dbReference>
<proteinExistence type="predicted"/>
<protein>
    <submittedName>
        <fullName evidence="2">Putative membrane protein</fullName>
    </submittedName>
</protein>
<keyword evidence="1" id="KW-0812">Transmembrane</keyword>
<keyword evidence="1" id="KW-0472">Membrane</keyword>
<evidence type="ECO:0000256" key="1">
    <source>
        <dbReference type="SAM" id="Phobius"/>
    </source>
</evidence>
<name>A0A1V0N418_9ARCH</name>
<gene>
    <name evidence="2" type="ORF">FAD_0969</name>
</gene>